<feature type="domain" description="Phage terminase large subunit C-terminal" evidence="1">
    <location>
        <begin position="3"/>
        <end position="121"/>
    </location>
</feature>
<dbReference type="OrthoDB" id="2120at10239"/>
<dbReference type="EMBL" id="AB712291">
    <property type="protein sequence ID" value="BAM20876.1"/>
    <property type="molecule type" value="Genomic_DNA"/>
</dbReference>
<accession>I4DSI6</accession>
<keyword evidence="3" id="KW-1185">Reference proteome</keyword>
<dbReference type="RefSeq" id="YP_006488737.1">
    <property type="nucleotide sequence ID" value="NC_018086.1"/>
</dbReference>
<organism evidence="2 3">
    <name type="scientific">Enterococcus phage BC611</name>
    <dbReference type="NCBI Taxonomy" id="1173135"/>
    <lineage>
        <taxon>Viruses</taxon>
        <taxon>Duplodnaviria</taxon>
        <taxon>Heunggongvirae</taxon>
        <taxon>Uroviricota</taxon>
        <taxon>Caudoviricetes</taxon>
        <taxon>Saphexavirus</taxon>
        <taxon>Saphexavirus BC611</taxon>
    </lineage>
</organism>
<gene>
    <name evidence="2" type="primary">efb10</name>
</gene>
<evidence type="ECO:0000259" key="1">
    <source>
        <dbReference type="Pfam" id="PF17288"/>
    </source>
</evidence>
<evidence type="ECO:0000313" key="2">
    <source>
        <dbReference type="EMBL" id="BAM20876.1"/>
    </source>
</evidence>
<dbReference type="InterPro" id="IPR052380">
    <property type="entry name" value="Viral_DNA_packaging_terminase"/>
</dbReference>
<dbReference type="Gene3D" id="3.30.420.280">
    <property type="match status" value="1"/>
</dbReference>
<dbReference type="GeneID" id="13165347"/>
<dbReference type="KEGG" id="vg:13165347"/>
<dbReference type="InterPro" id="IPR035413">
    <property type="entry name" value="Terminase_L_C"/>
</dbReference>
<dbReference type="PANTHER" id="PTHR39184:SF1">
    <property type="entry name" value="PBSX PHAGE TERMINASE LARGE SUBUNIT"/>
    <property type="match status" value="1"/>
</dbReference>
<protein>
    <submittedName>
        <fullName evidence="2">C-terminus of phage terminase large subunit</fullName>
    </submittedName>
</protein>
<reference evidence="2 3" key="1">
    <citation type="journal article" date="2012" name="J. Virol.">
        <title>Complete Genome Sequence of Bacteriophage BC-611 Specifically Infecting Enterococcus faecalis Strain NP-10011.</title>
        <authorList>
            <person name="Horiuchi T."/>
            <person name="Sakka M."/>
            <person name="Hayashi A."/>
            <person name="Shimada T."/>
            <person name="Kimura T."/>
            <person name="Sakka K."/>
        </authorList>
    </citation>
    <scope>NUCLEOTIDE SEQUENCE [LARGE SCALE GENOMIC DNA]</scope>
</reference>
<dbReference type="Pfam" id="PF17288">
    <property type="entry name" value="Terminase_3C"/>
    <property type="match status" value="1"/>
</dbReference>
<dbReference type="Proteomes" id="UP000006172">
    <property type="component" value="Segment"/>
</dbReference>
<evidence type="ECO:0000313" key="3">
    <source>
        <dbReference type="Proteomes" id="UP000006172"/>
    </source>
</evidence>
<sequence length="138" mass="16064">MFDEFVKTGMIAPEIFDVIKRKKLTHQLIYADSANLETIEQIRRLGARKIKPVKKGRNTVLHGIQYLQGYTIYVHPRCQNTIKELENYEWKPSKGSDDYENVPKQNGFDHCMDALRYAVNDLIPRNKIRTINKSVLGL</sequence>
<name>I4DSI6_9CAUD</name>
<proteinExistence type="predicted"/>
<dbReference type="PANTHER" id="PTHR39184">
    <property type="match status" value="1"/>
</dbReference>